<keyword evidence="2" id="KW-1185">Reference proteome</keyword>
<dbReference type="AlphaFoldDB" id="A0A8J3KA51"/>
<reference evidence="1 2" key="1">
    <citation type="submission" date="2021-01" db="EMBL/GenBank/DDBJ databases">
        <title>Whole genome shotgun sequence of Catellatospora citrea NBRC 14495.</title>
        <authorList>
            <person name="Komaki H."/>
            <person name="Tamura T."/>
        </authorList>
    </citation>
    <scope>NUCLEOTIDE SEQUENCE [LARGE SCALE GENOMIC DNA]</scope>
    <source>
        <strain evidence="1 2">NBRC 14495</strain>
    </source>
</reference>
<name>A0A8J3KA51_9ACTN</name>
<evidence type="ECO:0000313" key="2">
    <source>
        <dbReference type="Proteomes" id="UP000659904"/>
    </source>
</evidence>
<dbReference type="Proteomes" id="UP000659904">
    <property type="component" value="Unassembled WGS sequence"/>
</dbReference>
<gene>
    <name evidence="1" type="ORF">Cci01nite_20380</name>
</gene>
<evidence type="ECO:0000313" key="1">
    <source>
        <dbReference type="EMBL" id="GIF96944.1"/>
    </source>
</evidence>
<accession>A0A8J3KA51</accession>
<organism evidence="1 2">
    <name type="scientific">Catellatospora citrea</name>
    <dbReference type="NCBI Taxonomy" id="53366"/>
    <lineage>
        <taxon>Bacteria</taxon>
        <taxon>Bacillati</taxon>
        <taxon>Actinomycetota</taxon>
        <taxon>Actinomycetes</taxon>
        <taxon>Micromonosporales</taxon>
        <taxon>Micromonosporaceae</taxon>
        <taxon>Catellatospora</taxon>
    </lineage>
</organism>
<proteinExistence type="predicted"/>
<sequence>MFLTADPDDSMQTACVSRNIILADGRYTWGTIFASGYYPWFDIVLNASHPATSAEYVWTHCFDPQSDNGDGDPGYREYGSLDPVGSGSTISYHEDWDLPWSGTFKWGSYLDPHF</sequence>
<protein>
    <submittedName>
        <fullName evidence="1">Uncharacterized protein</fullName>
    </submittedName>
</protein>
<dbReference type="EMBL" id="BONH01000007">
    <property type="protein sequence ID" value="GIF96944.1"/>
    <property type="molecule type" value="Genomic_DNA"/>
</dbReference>
<comment type="caution">
    <text evidence="1">The sequence shown here is derived from an EMBL/GenBank/DDBJ whole genome shotgun (WGS) entry which is preliminary data.</text>
</comment>
<dbReference type="RefSeq" id="WP_147432641.1">
    <property type="nucleotide sequence ID" value="NZ_RAPR01000001.1"/>
</dbReference>